<reference evidence="5 6" key="1">
    <citation type="submission" date="2021-03" db="EMBL/GenBank/DDBJ databases">
        <title>Genomic Encyclopedia of Type Strains, Phase IV (KMG-IV): sequencing the most valuable type-strain genomes for metagenomic binning, comparative biology and taxonomic classification.</title>
        <authorList>
            <person name="Goeker M."/>
        </authorList>
    </citation>
    <scope>NUCLEOTIDE SEQUENCE [LARGE SCALE GENOMIC DNA]</scope>
    <source>
        <strain evidence="5 6">DSM 24738</strain>
    </source>
</reference>
<evidence type="ECO:0000256" key="1">
    <source>
        <dbReference type="ARBA" id="ARBA00006754"/>
    </source>
</evidence>
<dbReference type="InterPro" id="IPR025736">
    <property type="entry name" value="PucR_C-HTH_dom"/>
</dbReference>
<protein>
    <submittedName>
        <fullName evidence="5">Purine catabolism regulator</fullName>
    </submittedName>
</protein>
<evidence type="ECO:0000313" key="5">
    <source>
        <dbReference type="EMBL" id="MBP1933642.1"/>
    </source>
</evidence>
<dbReference type="Pfam" id="PF13556">
    <property type="entry name" value="HTH_30"/>
    <property type="match status" value="1"/>
</dbReference>
<accession>A0ABS4GU43</accession>
<evidence type="ECO:0000313" key="6">
    <source>
        <dbReference type="Proteomes" id="UP001519343"/>
    </source>
</evidence>
<dbReference type="PANTHER" id="PTHR33744">
    <property type="entry name" value="CARBOHYDRATE DIACID REGULATOR"/>
    <property type="match status" value="1"/>
</dbReference>
<comment type="similarity">
    <text evidence="1">Belongs to the CdaR family.</text>
</comment>
<dbReference type="InterPro" id="IPR051448">
    <property type="entry name" value="CdaR-like_regulators"/>
</dbReference>
<dbReference type="Pfam" id="PF07905">
    <property type="entry name" value="PucR"/>
    <property type="match status" value="1"/>
</dbReference>
<proteinExistence type="inferred from homology"/>
<dbReference type="RefSeq" id="WP_209811654.1">
    <property type="nucleotide sequence ID" value="NZ_JAGGKT010000012.1"/>
</dbReference>
<keyword evidence="6" id="KW-1185">Reference proteome</keyword>
<dbReference type="InterPro" id="IPR041522">
    <property type="entry name" value="CdaR_GGDEF"/>
</dbReference>
<gene>
    <name evidence="5" type="ORF">J2Z37_003655</name>
</gene>
<organism evidence="5 6">
    <name type="scientific">Ammoniphilus resinae</name>
    <dbReference type="NCBI Taxonomy" id="861532"/>
    <lineage>
        <taxon>Bacteria</taxon>
        <taxon>Bacillati</taxon>
        <taxon>Bacillota</taxon>
        <taxon>Bacilli</taxon>
        <taxon>Bacillales</taxon>
        <taxon>Paenibacillaceae</taxon>
        <taxon>Aneurinibacillus group</taxon>
        <taxon>Ammoniphilus</taxon>
    </lineage>
</organism>
<dbReference type="Gene3D" id="1.10.10.2840">
    <property type="entry name" value="PucR C-terminal helix-turn-helix domain"/>
    <property type="match status" value="1"/>
</dbReference>
<name>A0ABS4GU43_9BACL</name>
<feature type="domain" description="Purine catabolism PurC-like" evidence="2">
    <location>
        <begin position="6"/>
        <end position="125"/>
    </location>
</feature>
<feature type="domain" description="CdaR GGDEF-like" evidence="4">
    <location>
        <begin position="298"/>
        <end position="423"/>
    </location>
</feature>
<dbReference type="Proteomes" id="UP001519343">
    <property type="component" value="Unassembled WGS sequence"/>
</dbReference>
<dbReference type="EMBL" id="JAGGKT010000012">
    <property type="protein sequence ID" value="MBP1933642.1"/>
    <property type="molecule type" value="Genomic_DNA"/>
</dbReference>
<evidence type="ECO:0000259" key="3">
    <source>
        <dbReference type="Pfam" id="PF13556"/>
    </source>
</evidence>
<feature type="domain" description="PucR C-terminal helix-turn-helix" evidence="3">
    <location>
        <begin position="478"/>
        <end position="533"/>
    </location>
</feature>
<comment type="caution">
    <text evidence="5">The sequence shown here is derived from an EMBL/GenBank/DDBJ whole genome shotgun (WGS) entry which is preliminary data.</text>
</comment>
<dbReference type="InterPro" id="IPR012914">
    <property type="entry name" value="PucR_dom"/>
</dbReference>
<sequence>MLQVMELVELESFTMCANLIAGREGLRNEIGHVTIMEVPDFHQWVNEDEFVLSNFFSIKDDLNLQIETIRALSRKGIAALAIKEKRFLQSIHPSLLEVADELQLPLFSIDKDVKFRDIIRIISEELIDRKNESYRQTIAFQDKIMALSMKGSSPERLCLEIQRYVGYDCAILSPDRRLIAGKVTNSQGKEIPSVIGEQVADLDAVLNDMAINHDLVDHSSIEFYQNSYLIAGCYVKGKLISYLVFSAVRSWGFRESLLTKYAANAVGMNQLESHLQDQLEKKMLVSFVEEIILEGMEEEVLCEKASFLGWKILDEYQVVIIKAIEEAFSPPDACQSLMNRLARRIQAFFPSALPVARKNELVILVSLPHNSAWCDQAHHEAKLKEFLSLHYSYVSLEKQVRIGIGSIFGEAKSIPISYKQANTLVQYAVNKKGVLWYATDHLLELFLLHSKEQTERKQIRQQVVDSLVRYDRENGTELFETLKAYLVSDSLESAAESLFIHPNTLRNRLAKVTEVTGMNPQRPSGRMVLFVALIENI</sequence>
<evidence type="ECO:0000259" key="4">
    <source>
        <dbReference type="Pfam" id="PF17853"/>
    </source>
</evidence>
<dbReference type="InterPro" id="IPR042070">
    <property type="entry name" value="PucR_C-HTH_sf"/>
</dbReference>
<evidence type="ECO:0000259" key="2">
    <source>
        <dbReference type="Pfam" id="PF07905"/>
    </source>
</evidence>
<dbReference type="Pfam" id="PF17853">
    <property type="entry name" value="GGDEF_2"/>
    <property type="match status" value="1"/>
</dbReference>